<accession>A0ABD3PDS7</accession>
<comment type="caution">
    <text evidence="4">The sequence shown here is derived from an EMBL/GenBank/DDBJ whole genome shotgun (WGS) entry which is preliminary data.</text>
</comment>
<dbReference type="CDD" id="cd07302">
    <property type="entry name" value="CHD"/>
    <property type="match status" value="1"/>
</dbReference>
<dbReference type="SUPFAM" id="SSF55073">
    <property type="entry name" value="Nucleotide cyclase"/>
    <property type="match status" value="1"/>
</dbReference>
<gene>
    <name evidence="4" type="ORF">HJC23_008772</name>
</gene>
<feature type="compositionally biased region" description="Polar residues" evidence="1">
    <location>
        <begin position="399"/>
        <end position="420"/>
    </location>
</feature>
<evidence type="ECO:0000313" key="5">
    <source>
        <dbReference type="Proteomes" id="UP001516023"/>
    </source>
</evidence>
<dbReference type="Proteomes" id="UP001516023">
    <property type="component" value="Unassembled WGS sequence"/>
</dbReference>
<feature type="domain" description="Guanylate cyclase" evidence="3">
    <location>
        <begin position="733"/>
        <end position="899"/>
    </location>
</feature>
<keyword evidence="2" id="KW-0472">Membrane</keyword>
<feature type="compositionally biased region" description="Low complexity" evidence="1">
    <location>
        <begin position="81"/>
        <end position="90"/>
    </location>
</feature>
<reference evidence="4 5" key="1">
    <citation type="journal article" date="2020" name="G3 (Bethesda)">
        <title>Improved Reference Genome for Cyclotella cryptica CCMP332, a Model for Cell Wall Morphogenesis, Salinity Adaptation, and Lipid Production in Diatoms (Bacillariophyta).</title>
        <authorList>
            <person name="Roberts W.R."/>
            <person name="Downey K.M."/>
            <person name="Ruck E.C."/>
            <person name="Traller J.C."/>
            <person name="Alverson A.J."/>
        </authorList>
    </citation>
    <scope>NUCLEOTIDE SEQUENCE [LARGE SCALE GENOMIC DNA]</scope>
    <source>
        <strain evidence="4 5">CCMP332</strain>
    </source>
</reference>
<evidence type="ECO:0000259" key="3">
    <source>
        <dbReference type="PROSITE" id="PS50125"/>
    </source>
</evidence>
<feature type="region of interest" description="Disordered" evidence="1">
    <location>
        <begin position="383"/>
        <end position="420"/>
    </location>
</feature>
<sequence>MHSDDVVLIDRSLGSRRSSSILGSNNIPIETILEEEDDGDGDISASIEVVDDVHLAASEKPRAGKRTSFAPDPVHYREARGNGSSPSPDGSLGGFVSAVRRVTSVFTANSAPYYSESELYASGSETTPRRGGGRTTIFSRGSTTLSMASSDGDAALIESTILRDTTCLNLAQYNALRRLIAGRLWRYTCNFFIFVMIFGSQVQELWLPKSLDTTCDVVFTIAFVVLCFDIIFRSIIDPMYFSWRCGREMRQSNQGQRGRFTWLTGCNFAAGSFMFWCDVIGTLTFPFEIEYINPLLRQPWELNVVLSPLGVPLSGLNYGKTNGVARFSWFLVLAIGRDARLARFIRTTYIVETAANLNCIKYFHSRFWGQELNSMKNKLWGARETERNSATSEHGLPGNLTQLQSNSGRRTSFAASPSTSRLDKERKVFQDLAATVGIPKRATEEHLRPRQVSVGAQKRRRAGHHLKDSSSHIGAAMRELTGQRVAVGVFIAVVLNVLFTYTEPDGTPVMTMILLHGQTSNAKYATKALNIARSSVVPNLYQFQRYNDTGLVLSQTYELDSGRTLNDIRVREILNISIYSAVDTQTIGLFDISKNVNEQALEELVTTIFILVVWIIGVIAFAGPIMTLVVEPIERMVMLLSMLMKDPLGYQNSPQFHRLMEEEHLTDPNSNWDKEVLKGMETSFLMSTILRIGSLMQVGFGSAGTEIIRSGLERGRHKDVLFLNKQGSTVSCIFMFCDIRSFTDATECLQEEVFVFTNKIALVVHSICHCYGGSANKNIGDAFLVSWLLDDRPPDEEESEELSSYQNERLFACKNQADKALLAVVKISIALCYDNFFVENMKEEAKQRLLLKFQQRPGPLVQMGFGLHAGKAVQGAIGSTRKLDATYISESVERAEFLESNTKKYGTPLLMSDTFYNLLDSTNKYRCRKIDQLLLSNEDEPISAFADIRDKIESGEKMDLYTFDMDLSSIWKQVDDEEASTSSNELHASTSSKRKARPSLRRGQSTRFQPRGSSSNLEAEIEDFLEKHNQSKELVLPTGPSEYNERCWLAPDIRKIRRSYVSNGVIFPMFDSGLIAYYGRQWEHAKQCFLTVLAHIDDGPSRYYLKAMEKHNGVPPRDFIGYGLEE</sequence>
<protein>
    <recommendedName>
        <fullName evidence="3">Guanylate cyclase domain-containing protein</fullName>
    </recommendedName>
</protein>
<feature type="transmembrane region" description="Helical" evidence="2">
    <location>
        <begin position="217"/>
        <end position="236"/>
    </location>
</feature>
<proteinExistence type="predicted"/>
<feature type="region of interest" description="Disordered" evidence="1">
    <location>
        <begin position="981"/>
        <end position="1016"/>
    </location>
</feature>
<feature type="region of interest" description="Disordered" evidence="1">
    <location>
        <begin position="58"/>
        <end position="91"/>
    </location>
</feature>
<feature type="transmembrane region" description="Helical" evidence="2">
    <location>
        <begin position="604"/>
        <end position="630"/>
    </location>
</feature>
<feature type="transmembrane region" description="Helical" evidence="2">
    <location>
        <begin position="485"/>
        <end position="502"/>
    </location>
</feature>
<dbReference type="InterPro" id="IPR001054">
    <property type="entry name" value="A/G_cyclase"/>
</dbReference>
<dbReference type="Gene3D" id="3.30.70.1230">
    <property type="entry name" value="Nucleotide cyclase"/>
    <property type="match status" value="1"/>
</dbReference>
<keyword evidence="2" id="KW-0812">Transmembrane</keyword>
<dbReference type="PANTHER" id="PTHR43336:SF3">
    <property type="entry name" value="GUANYLATE CYCLASE DOMAIN-CONTAINING PROTEIN"/>
    <property type="match status" value="1"/>
</dbReference>
<evidence type="ECO:0000256" key="1">
    <source>
        <dbReference type="SAM" id="MobiDB-lite"/>
    </source>
</evidence>
<dbReference type="AlphaFoldDB" id="A0ABD3PDS7"/>
<feature type="transmembrane region" description="Helical" evidence="2">
    <location>
        <begin position="184"/>
        <end position="202"/>
    </location>
</feature>
<evidence type="ECO:0000256" key="2">
    <source>
        <dbReference type="SAM" id="Phobius"/>
    </source>
</evidence>
<dbReference type="PANTHER" id="PTHR43336">
    <property type="entry name" value="OXYGEN SENSOR HISTIDINE KINASE RESPONSE REGULATOR DEVS/DOSS"/>
    <property type="match status" value="1"/>
</dbReference>
<dbReference type="PROSITE" id="PS50125">
    <property type="entry name" value="GUANYLATE_CYCLASE_2"/>
    <property type="match status" value="1"/>
</dbReference>
<feature type="compositionally biased region" description="Polar residues" evidence="1">
    <location>
        <begin position="981"/>
        <end position="991"/>
    </location>
</feature>
<dbReference type="InterPro" id="IPR029787">
    <property type="entry name" value="Nucleotide_cyclase"/>
</dbReference>
<feature type="compositionally biased region" description="Polar residues" evidence="1">
    <location>
        <begin position="1002"/>
        <end position="1016"/>
    </location>
</feature>
<name>A0ABD3PDS7_9STRA</name>
<dbReference type="EMBL" id="JABMIG020000207">
    <property type="protein sequence ID" value="KAL3785884.1"/>
    <property type="molecule type" value="Genomic_DNA"/>
</dbReference>
<keyword evidence="5" id="KW-1185">Reference proteome</keyword>
<organism evidence="4 5">
    <name type="scientific">Cyclotella cryptica</name>
    <dbReference type="NCBI Taxonomy" id="29204"/>
    <lineage>
        <taxon>Eukaryota</taxon>
        <taxon>Sar</taxon>
        <taxon>Stramenopiles</taxon>
        <taxon>Ochrophyta</taxon>
        <taxon>Bacillariophyta</taxon>
        <taxon>Coscinodiscophyceae</taxon>
        <taxon>Thalassiosirophycidae</taxon>
        <taxon>Stephanodiscales</taxon>
        <taxon>Stephanodiscaceae</taxon>
        <taxon>Cyclotella</taxon>
    </lineage>
</organism>
<dbReference type="Pfam" id="PF00211">
    <property type="entry name" value="Guanylate_cyc"/>
    <property type="match status" value="1"/>
</dbReference>
<keyword evidence="2" id="KW-1133">Transmembrane helix</keyword>
<evidence type="ECO:0000313" key="4">
    <source>
        <dbReference type="EMBL" id="KAL3785884.1"/>
    </source>
</evidence>